<protein>
    <submittedName>
        <fullName evidence="1">Uncharacterized protein</fullName>
    </submittedName>
</protein>
<name>A0AB37URN5_9CYAN</name>
<accession>A0AB37URN5</accession>
<comment type="caution">
    <text evidence="1">The sequence shown here is derived from an EMBL/GenBank/DDBJ whole genome shotgun (WGS) entry which is preliminary data.</text>
</comment>
<reference evidence="1 2" key="1">
    <citation type="journal article" date="2019" name="Genome Biol. Evol.">
        <title>Day and night: Metabolic profiles and evolutionary relationships of six axenic non-marine cyanobacteria.</title>
        <authorList>
            <person name="Will S.E."/>
            <person name="Henke P."/>
            <person name="Boedeker C."/>
            <person name="Huang S."/>
            <person name="Brinkmann H."/>
            <person name="Rohde M."/>
            <person name="Jarek M."/>
            <person name="Friedl T."/>
            <person name="Seufert S."/>
            <person name="Schumacher M."/>
            <person name="Overmann J."/>
            <person name="Neumann-Schaal M."/>
            <person name="Petersen J."/>
        </authorList>
    </citation>
    <scope>NUCLEOTIDE SEQUENCE [LARGE SCALE GENOMIC DNA]</scope>
    <source>
        <strain evidence="1 2">SAG 39.79</strain>
    </source>
</reference>
<organism evidence="1 2">
    <name type="scientific">Chroococcidiopsis cubana SAG 39.79</name>
    <dbReference type="NCBI Taxonomy" id="388085"/>
    <lineage>
        <taxon>Bacteria</taxon>
        <taxon>Bacillati</taxon>
        <taxon>Cyanobacteriota</taxon>
        <taxon>Cyanophyceae</taxon>
        <taxon>Chroococcidiopsidales</taxon>
        <taxon>Chroococcidiopsidaceae</taxon>
        <taxon>Chroococcidiopsis</taxon>
    </lineage>
</organism>
<sequence length="61" mass="7024">MLKFQPVLPYRCIVLAMHGFQPLLELKTFKVPIVKANRYLIMGVAIKVCSNRLSIEHILID</sequence>
<dbReference type="AlphaFoldDB" id="A0AB37URN5"/>
<evidence type="ECO:0000313" key="1">
    <source>
        <dbReference type="EMBL" id="RUT13995.1"/>
    </source>
</evidence>
<evidence type="ECO:0000313" key="2">
    <source>
        <dbReference type="Proteomes" id="UP000282574"/>
    </source>
</evidence>
<dbReference type="EMBL" id="RSCK01000004">
    <property type="protein sequence ID" value="RUT13995.1"/>
    <property type="molecule type" value="Genomic_DNA"/>
</dbReference>
<gene>
    <name evidence="1" type="ORF">DSM107010_08950</name>
</gene>
<proteinExistence type="predicted"/>
<dbReference type="Proteomes" id="UP000282574">
    <property type="component" value="Unassembled WGS sequence"/>
</dbReference>
<keyword evidence="2" id="KW-1185">Reference proteome</keyword>